<name>A0A1J9PTL7_9EURO</name>
<dbReference type="AlphaFoldDB" id="A0A1J9PTL7"/>
<sequence>MRKFGGLRNSGQALLRFALQANCIRKSGLRVVRENSSEQSCWRSTDQNGRGGATAGSWGVVLFFDEGATQQKAGGVNERPVAKVENRDDYQR</sequence>
<evidence type="ECO:0000313" key="2">
    <source>
        <dbReference type="EMBL" id="OJD19745.1"/>
    </source>
</evidence>
<comment type="caution">
    <text evidence="2">The sequence shown here is derived from an EMBL/GenBank/DDBJ whole genome shotgun (WGS) entry which is preliminary data.</text>
</comment>
<evidence type="ECO:0000256" key="1">
    <source>
        <dbReference type="SAM" id="MobiDB-lite"/>
    </source>
</evidence>
<evidence type="ECO:0000313" key="3">
    <source>
        <dbReference type="Proteomes" id="UP000242791"/>
    </source>
</evidence>
<keyword evidence="3" id="KW-1185">Reference proteome</keyword>
<dbReference type="Proteomes" id="UP000242791">
    <property type="component" value="Unassembled WGS sequence"/>
</dbReference>
<accession>A0A1J9PTL7</accession>
<proteinExistence type="predicted"/>
<dbReference type="VEuPathDB" id="FungiDB:ACJ73_08620"/>
<feature type="region of interest" description="Disordered" evidence="1">
    <location>
        <begin position="73"/>
        <end position="92"/>
    </location>
</feature>
<dbReference type="OrthoDB" id="10427711at2759"/>
<feature type="compositionally biased region" description="Basic and acidic residues" evidence="1">
    <location>
        <begin position="80"/>
        <end position="92"/>
    </location>
</feature>
<reference evidence="2 3" key="1">
    <citation type="submission" date="2015-08" db="EMBL/GenBank/DDBJ databases">
        <title>Emmonsia species relationships and genome sequence.</title>
        <authorList>
            <person name="Cuomo C.A."/>
            <person name="Schwartz I.S."/>
            <person name="Kenyon C."/>
            <person name="De Hoog G.S."/>
            <person name="Govender N.P."/>
            <person name="Botha A."/>
            <person name="Moreno L."/>
            <person name="De Vries M."/>
            <person name="Munoz J.F."/>
            <person name="Stielow J.B."/>
        </authorList>
    </citation>
    <scope>NUCLEOTIDE SEQUENCE [LARGE SCALE GENOMIC DNA]</scope>
    <source>
        <strain evidence="2 3">EI222</strain>
    </source>
</reference>
<protein>
    <submittedName>
        <fullName evidence="2">Uncharacterized protein</fullName>
    </submittedName>
</protein>
<dbReference type="EMBL" id="LGTZ01002097">
    <property type="protein sequence ID" value="OJD19745.1"/>
    <property type="molecule type" value="Genomic_DNA"/>
</dbReference>
<organism evidence="2 3">
    <name type="scientific">Blastomyces percursus</name>
    <dbReference type="NCBI Taxonomy" id="1658174"/>
    <lineage>
        <taxon>Eukaryota</taxon>
        <taxon>Fungi</taxon>
        <taxon>Dikarya</taxon>
        <taxon>Ascomycota</taxon>
        <taxon>Pezizomycotina</taxon>
        <taxon>Eurotiomycetes</taxon>
        <taxon>Eurotiomycetidae</taxon>
        <taxon>Onygenales</taxon>
        <taxon>Ajellomycetaceae</taxon>
        <taxon>Blastomyces</taxon>
    </lineage>
</organism>
<gene>
    <name evidence="2" type="ORF">ACJ73_08620</name>
</gene>